<protein>
    <recommendedName>
        <fullName evidence="2">Microtubule-associated serine/threonine-protein kinase pre-PK domain-containing protein</fullName>
    </recommendedName>
</protein>
<dbReference type="EMBL" id="KB292432">
    <property type="protein sequence ID" value="ELU17613.1"/>
    <property type="molecule type" value="Genomic_DNA"/>
</dbReference>
<evidence type="ECO:0000256" key="1">
    <source>
        <dbReference type="SAM" id="MobiDB-lite"/>
    </source>
</evidence>
<dbReference type="SUPFAM" id="SSF140482">
    <property type="entry name" value="MAST3 pre-PK domain-like"/>
    <property type="match status" value="1"/>
</dbReference>
<feature type="region of interest" description="Disordered" evidence="1">
    <location>
        <begin position="649"/>
        <end position="696"/>
    </location>
</feature>
<reference evidence="4" key="3">
    <citation type="submission" date="2015-06" db="UniProtKB">
        <authorList>
            <consortium name="EnsemblMetazoa"/>
        </authorList>
    </citation>
    <scope>IDENTIFICATION</scope>
</reference>
<feature type="region of interest" description="Disordered" evidence="1">
    <location>
        <begin position="604"/>
        <end position="627"/>
    </location>
</feature>
<dbReference type="OrthoDB" id="10070999at2759"/>
<feature type="region of interest" description="Disordered" evidence="1">
    <location>
        <begin position="859"/>
        <end position="879"/>
    </location>
</feature>
<gene>
    <name evidence="3" type="ORF">CAPTEDRAFT_207926</name>
</gene>
<evidence type="ECO:0000313" key="3">
    <source>
        <dbReference type="EMBL" id="ELU17613.1"/>
    </source>
</evidence>
<feature type="compositionally biased region" description="Low complexity" evidence="1">
    <location>
        <begin position="616"/>
        <end position="625"/>
    </location>
</feature>
<proteinExistence type="predicted"/>
<dbReference type="AlphaFoldDB" id="R7VFJ6"/>
<dbReference type="GO" id="GO:0004674">
    <property type="term" value="F:protein serine/threonine kinase activity"/>
    <property type="evidence" value="ECO:0007669"/>
    <property type="project" value="InterPro"/>
</dbReference>
<dbReference type="Proteomes" id="UP000014760">
    <property type="component" value="Unassembled WGS sequence"/>
</dbReference>
<dbReference type="GO" id="GO:0000287">
    <property type="term" value="F:magnesium ion binding"/>
    <property type="evidence" value="ECO:0007669"/>
    <property type="project" value="InterPro"/>
</dbReference>
<dbReference type="FunFam" id="1.20.1480.20:FF:000001">
    <property type="entry name" value="microtubule-associated serine/threonine-protein kinase 4 isoform X1"/>
    <property type="match status" value="1"/>
</dbReference>
<feature type="region of interest" description="Disordered" evidence="1">
    <location>
        <begin position="363"/>
        <end position="403"/>
    </location>
</feature>
<feature type="non-terminal residue" evidence="3">
    <location>
        <position position="879"/>
    </location>
</feature>
<feature type="compositionally biased region" description="Low complexity" evidence="1">
    <location>
        <begin position="673"/>
        <end position="691"/>
    </location>
</feature>
<dbReference type="InterPro" id="IPR023142">
    <property type="entry name" value="MAST_pre-PK_dom_sf"/>
</dbReference>
<dbReference type="GO" id="GO:0005524">
    <property type="term" value="F:ATP binding"/>
    <property type="evidence" value="ECO:0007669"/>
    <property type="project" value="InterPro"/>
</dbReference>
<dbReference type="EnsemblMetazoa" id="CapteT207926">
    <property type="protein sequence ID" value="CapteP207926"/>
    <property type="gene ID" value="CapteG207926"/>
</dbReference>
<feature type="region of interest" description="Disordered" evidence="1">
    <location>
        <begin position="23"/>
        <end position="68"/>
    </location>
</feature>
<evidence type="ECO:0000259" key="2">
    <source>
        <dbReference type="Pfam" id="PF08926"/>
    </source>
</evidence>
<dbReference type="InterPro" id="IPR015022">
    <property type="entry name" value="MAST_pre-PK_dom"/>
</dbReference>
<reference evidence="3 5" key="2">
    <citation type="journal article" date="2013" name="Nature">
        <title>Insights into bilaterian evolution from three spiralian genomes.</title>
        <authorList>
            <person name="Simakov O."/>
            <person name="Marletaz F."/>
            <person name="Cho S.J."/>
            <person name="Edsinger-Gonzales E."/>
            <person name="Havlak P."/>
            <person name="Hellsten U."/>
            <person name="Kuo D.H."/>
            <person name="Larsson T."/>
            <person name="Lv J."/>
            <person name="Arendt D."/>
            <person name="Savage R."/>
            <person name="Osoegawa K."/>
            <person name="de Jong P."/>
            <person name="Grimwood J."/>
            <person name="Chapman J.A."/>
            <person name="Shapiro H."/>
            <person name="Aerts A."/>
            <person name="Otillar R.P."/>
            <person name="Terry A.Y."/>
            <person name="Boore J.L."/>
            <person name="Grigoriev I.V."/>
            <person name="Lindberg D.R."/>
            <person name="Seaver E.C."/>
            <person name="Weisblat D.A."/>
            <person name="Putnam N.H."/>
            <person name="Rokhsar D.S."/>
        </authorList>
    </citation>
    <scope>NUCLEOTIDE SEQUENCE</scope>
    <source>
        <strain evidence="3 5">I ESC-2004</strain>
    </source>
</reference>
<name>R7VFJ6_CAPTE</name>
<feature type="compositionally biased region" description="Polar residues" evidence="1">
    <location>
        <begin position="374"/>
        <end position="387"/>
    </location>
</feature>
<accession>R7VFJ6</accession>
<keyword evidence="5" id="KW-1185">Reference proteome</keyword>
<dbReference type="EMBL" id="AMQN01004023">
    <property type="status" value="NOT_ANNOTATED_CDS"/>
    <property type="molecule type" value="Genomic_DNA"/>
</dbReference>
<evidence type="ECO:0000313" key="4">
    <source>
        <dbReference type="EnsemblMetazoa" id="CapteP207926"/>
    </source>
</evidence>
<feature type="compositionally biased region" description="Polar residues" evidence="1">
    <location>
        <begin position="604"/>
        <end position="615"/>
    </location>
</feature>
<dbReference type="Pfam" id="PF08926">
    <property type="entry name" value="DUF1908"/>
    <property type="match status" value="1"/>
</dbReference>
<evidence type="ECO:0000313" key="5">
    <source>
        <dbReference type="Proteomes" id="UP000014760"/>
    </source>
</evidence>
<feature type="compositionally biased region" description="Basic and acidic residues" evidence="1">
    <location>
        <begin position="23"/>
        <end position="41"/>
    </location>
</feature>
<feature type="compositionally biased region" description="Polar residues" evidence="1">
    <location>
        <begin position="574"/>
        <end position="589"/>
    </location>
</feature>
<feature type="compositionally biased region" description="Acidic residues" evidence="1">
    <location>
        <begin position="55"/>
        <end position="68"/>
    </location>
</feature>
<dbReference type="HOGENOM" id="CLU_327510_0_0_1"/>
<dbReference type="STRING" id="283909.R7VFJ6"/>
<reference evidence="5" key="1">
    <citation type="submission" date="2012-12" db="EMBL/GenBank/DDBJ databases">
        <authorList>
            <person name="Hellsten U."/>
            <person name="Grimwood J."/>
            <person name="Chapman J.A."/>
            <person name="Shapiro H."/>
            <person name="Aerts A."/>
            <person name="Otillar R.P."/>
            <person name="Terry A.Y."/>
            <person name="Boore J.L."/>
            <person name="Simakov O."/>
            <person name="Marletaz F."/>
            <person name="Cho S.-J."/>
            <person name="Edsinger-Gonzales E."/>
            <person name="Havlak P."/>
            <person name="Kuo D.-H."/>
            <person name="Larsson T."/>
            <person name="Lv J."/>
            <person name="Arendt D."/>
            <person name="Savage R."/>
            <person name="Osoegawa K."/>
            <person name="de Jong P."/>
            <person name="Lindberg D.R."/>
            <person name="Seaver E.C."/>
            <person name="Weisblat D.A."/>
            <person name="Putnam N.H."/>
            <person name="Grigoriev I.V."/>
            <person name="Rokhsar D.S."/>
        </authorList>
    </citation>
    <scope>NUCLEOTIDE SEQUENCE</scope>
    <source>
        <strain evidence="5">I ESC-2004</strain>
    </source>
</reference>
<feature type="region of interest" description="Disordered" evidence="1">
    <location>
        <begin position="559"/>
        <end position="589"/>
    </location>
</feature>
<dbReference type="Gene3D" id="1.20.1480.20">
    <property type="entry name" value="MAST3 pre-PK domain-like"/>
    <property type="match status" value="1"/>
</dbReference>
<sequence length="879" mass="96253">MGNECSSEWTEDDPSALADMLRSVREESPVEEASKTEEKSKSRVRFIVGNSRSLEEEEGGGGSEKEEEDVTCALRCIMDNMPSTVMPGRDIRLQAREGLQALTILEEEAPVIVRRRGCTLRVRISSDGEQDIAYNSDYGVPSSPGTGHVVSPLVTRSSSTSCTKDDLAPPNVLQKNLRLLRTLSEDMRGHRRRDSLPTSCLSSMAPHLTASQLILPAPSSAPHMDASTMIKMRKSGMGNSAPNLSESMSRLRCGIFCYSCSGNLDWLLGPQWRSTEKADDRGAITPPPGVHTPDAASVQLLTSTVTQEARPVPRRVDKLREELEELGDSVSELSSNEGGEDSCLRPLRRLSLSRSVSMDALTASARRKMRSSPLRISQCSSLETPSSCPVPIPGTRSPPERPMKGVLRSISIDEGLSMCHHSVQQLKKELHLSSSRRGSRTNARRSLIAAMSPTLPRKFGSSAAIDEEHVAVVMRKACSVQYLLLGDEAPQGCCIPGGGAGGSLALRGPLGLFRLQRCQSLIGGRGGRLQQQQKQRRNVECVGLHSGLPLDKLKSFLHKGKARSKPGSPLDSPRTASPSQHTHFPFSSITKRSLEGRRWSVASLPSSGYGTNTPGSSNVSSQYSSQDRLHQLPYQPTADELRLLHKHFSSSESNPGIDDSGDATLPSVSAGQRSPQIRPRSRSLSSPARSPGLDSETMMMNNVYRERFPNAVSQMEDRLQHYIDNHGNLELTDLESDGIARFVHHQIVEMARDCLSKSKDKLISSAYFYELSENLEKLLADTLEKSPEAASHLTQLIRELLIIVSRPARLLECLEFDPEEFYHLLEAAEGQAKETIKTDIPRYIVGKLGLNADPLADLTDVNSIDSGRPETPETDESSE</sequence>
<feature type="domain" description="Microtubule-associated serine/threonine-protein kinase pre-PK" evidence="2">
    <location>
        <begin position="569"/>
        <end position="857"/>
    </location>
</feature>
<organism evidence="3">
    <name type="scientific">Capitella teleta</name>
    <name type="common">Polychaete worm</name>
    <dbReference type="NCBI Taxonomy" id="283909"/>
    <lineage>
        <taxon>Eukaryota</taxon>
        <taxon>Metazoa</taxon>
        <taxon>Spiralia</taxon>
        <taxon>Lophotrochozoa</taxon>
        <taxon>Annelida</taxon>
        <taxon>Polychaeta</taxon>
        <taxon>Sedentaria</taxon>
        <taxon>Scolecida</taxon>
        <taxon>Capitellidae</taxon>
        <taxon>Capitella</taxon>
    </lineage>
</organism>